<dbReference type="PRINTS" id="PR00071">
    <property type="entry name" value="HMGCOARDTASE"/>
</dbReference>
<dbReference type="PROSITE" id="PS50065">
    <property type="entry name" value="HMG_COA_REDUCTASE_4"/>
    <property type="match status" value="1"/>
</dbReference>
<evidence type="ECO:0000313" key="4">
    <source>
        <dbReference type="Proteomes" id="UP000014155"/>
    </source>
</evidence>
<dbReference type="PATRIC" id="fig|1195236.3.peg.157"/>
<name>S0FQI7_RUMCE</name>
<comment type="caution">
    <text evidence="3">The sequence shown here is derived from an EMBL/GenBank/DDBJ whole genome shotgun (WGS) entry which is preliminary data.</text>
</comment>
<dbReference type="Pfam" id="PF00368">
    <property type="entry name" value="HMG-CoA_red"/>
    <property type="match status" value="1"/>
</dbReference>
<dbReference type="Gene3D" id="3.30.70.420">
    <property type="entry name" value="Hydroxymethylglutaryl-CoA reductase, class I/II, NAD/NADP-binding domain"/>
    <property type="match status" value="1"/>
</dbReference>
<evidence type="ECO:0000256" key="2">
    <source>
        <dbReference type="ARBA" id="ARBA00023002"/>
    </source>
</evidence>
<proteinExistence type="inferred from homology"/>
<dbReference type="PANTHER" id="PTHR10572:SF24">
    <property type="entry name" value="3-HYDROXY-3-METHYLGLUTARYL-COENZYME A REDUCTASE"/>
    <property type="match status" value="1"/>
</dbReference>
<dbReference type="GO" id="GO:0015936">
    <property type="term" value="P:coenzyme A metabolic process"/>
    <property type="evidence" value="ECO:0007669"/>
    <property type="project" value="InterPro"/>
</dbReference>
<dbReference type="InterPro" id="IPR023074">
    <property type="entry name" value="HMG_CoA_Rdtase_cat_sf"/>
</dbReference>
<dbReference type="SUPFAM" id="SSF56542">
    <property type="entry name" value="Substrate-binding domain of HMG-CoA reductase"/>
    <property type="match status" value="1"/>
</dbReference>
<keyword evidence="2 3" id="KW-0560">Oxidoreductase</keyword>
<dbReference type="Proteomes" id="UP000014155">
    <property type="component" value="Unassembled WGS sequence"/>
</dbReference>
<dbReference type="AlphaFoldDB" id="S0FQI7"/>
<dbReference type="STRING" id="1195236.CTER_2913"/>
<dbReference type="PROSITE" id="PS00066">
    <property type="entry name" value="HMG_COA_REDUCTASE_1"/>
    <property type="match status" value="1"/>
</dbReference>
<dbReference type="PANTHER" id="PTHR10572">
    <property type="entry name" value="3-HYDROXY-3-METHYLGLUTARYL-COENZYME A REDUCTASE"/>
    <property type="match status" value="1"/>
</dbReference>
<dbReference type="InterPro" id="IPR002202">
    <property type="entry name" value="HMG_CoA_Rdtase"/>
</dbReference>
<sequence length="436" mass="46437">MNAKLLDIKKKYISGEIKSQNLESVIFIQVYGADPENIREACNDAAYVRCEAVEEATGASLDIIKNTRLDNCSLVGGDRILAGIEGKIGAATIPMGIAGPVKINGQFVDEKVYIPLATNEAALVAGVQRGIKAINMAGGLNTLVHFDGMTRAPLIEAPNIAEARRFCRQILTDKVLFKELAVLSRDPFVRLEQIDPYQLGTKVFLRMTFKTGDAMGMNGVTKASADITRGILAKMPQWKLITISSNLCSDKKSSHINVLNGRGKSIQTEVFIPDEVLKAVFKKGVNARSVEKTVFHKCYLGSCYSGTIAGFNVNAANAVAAFYAATGQDLAHVISSSSCFVQADAAEGGVHFMVSLPCMELATIGGGTMFGTAREALRLIGCGGFGKSVDDNVNVLRLAEIAATAVTALELNTACAQAAGYEMADSHVKLARGEEA</sequence>
<reference evidence="3 4" key="1">
    <citation type="journal article" date="2013" name="Genome Announc.">
        <title>Draft Genome Sequence of the Cellulolytic, Mesophilic, Anaerobic Bacterium Clostridium termitidis Strain CT1112 (DSM 5398).</title>
        <authorList>
            <person name="Lal S."/>
            <person name="Ramachandran U."/>
            <person name="Zhang X."/>
            <person name="Munir R."/>
            <person name="Sparling R."/>
            <person name="Levin D.B."/>
        </authorList>
    </citation>
    <scope>NUCLEOTIDE SEQUENCE [LARGE SCALE GENOMIC DNA]</scope>
    <source>
        <strain evidence="3 4">CT1112</strain>
    </source>
</reference>
<accession>S0FQI7</accession>
<dbReference type="GO" id="GO:0004420">
    <property type="term" value="F:hydroxymethylglutaryl-CoA reductase (NADPH) activity"/>
    <property type="evidence" value="ECO:0007669"/>
    <property type="project" value="UniProtKB-EC"/>
</dbReference>
<evidence type="ECO:0000256" key="1">
    <source>
        <dbReference type="ARBA" id="ARBA00007661"/>
    </source>
</evidence>
<organism evidence="3 4">
    <name type="scientific">Ruminiclostridium cellobioparum subsp. termitidis CT1112</name>
    <dbReference type="NCBI Taxonomy" id="1195236"/>
    <lineage>
        <taxon>Bacteria</taxon>
        <taxon>Bacillati</taxon>
        <taxon>Bacillota</taxon>
        <taxon>Clostridia</taxon>
        <taxon>Eubacteriales</taxon>
        <taxon>Oscillospiraceae</taxon>
        <taxon>Ruminiclostridium</taxon>
    </lineage>
</organism>
<dbReference type="EMBL" id="AORV01000005">
    <property type="protein sequence ID" value="EMS74112.1"/>
    <property type="molecule type" value="Genomic_DNA"/>
</dbReference>
<dbReference type="SUPFAM" id="SSF55035">
    <property type="entry name" value="NAD-binding domain of HMG-CoA reductase"/>
    <property type="match status" value="1"/>
</dbReference>
<protein>
    <submittedName>
        <fullName evidence="3">Hydroxymethylglutaryl-CoA reductase</fullName>
        <ecNumber evidence="3">1.1.1.34</ecNumber>
    </submittedName>
</protein>
<dbReference type="RefSeq" id="WP_004622908.1">
    <property type="nucleotide sequence ID" value="NZ_AORV01000005.1"/>
</dbReference>
<evidence type="ECO:0000313" key="3">
    <source>
        <dbReference type="EMBL" id="EMS74112.1"/>
    </source>
</evidence>
<dbReference type="EC" id="1.1.1.34" evidence="3"/>
<comment type="similarity">
    <text evidence="1">Belongs to the HMG-CoA reductase family.</text>
</comment>
<dbReference type="InterPro" id="IPR009029">
    <property type="entry name" value="HMG_CoA_Rdtase_sub-bd_dom_sf"/>
</dbReference>
<dbReference type="InterPro" id="IPR023076">
    <property type="entry name" value="HMG_CoA_Rdtase_CS"/>
</dbReference>
<gene>
    <name evidence="3" type="ORF">CTER_2913</name>
</gene>
<keyword evidence="4" id="KW-1185">Reference proteome</keyword>
<dbReference type="Gene3D" id="3.90.770.10">
    <property type="entry name" value="3-hydroxy-3-methylglutaryl-coenzyme A Reductase, Chain A, domain 2"/>
    <property type="match status" value="1"/>
</dbReference>
<dbReference type="eggNOG" id="COG1257">
    <property type="taxonomic scope" value="Bacteria"/>
</dbReference>
<dbReference type="InterPro" id="IPR009023">
    <property type="entry name" value="HMG_CoA_Rdtase_NAD(P)-bd_sf"/>
</dbReference>